<dbReference type="EMBL" id="CAJNNV010021307">
    <property type="protein sequence ID" value="CAE8607347.1"/>
    <property type="molecule type" value="Genomic_DNA"/>
</dbReference>
<protein>
    <recommendedName>
        <fullName evidence="2">PX domain-containing protein</fullName>
    </recommendedName>
</protein>
<comment type="caution">
    <text evidence="3">The sequence shown here is derived from an EMBL/GenBank/DDBJ whole genome shotgun (WGS) entry which is preliminary data.</text>
</comment>
<evidence type="ECO:0000313" key="5">
    <source>
        <dbReference type="Proteomes" id="UP000654075"/>
    </source>
</evidence>
<feature type="compositionally biased region" description="Low complexity" evidence="1">
    <location>
        <begin position="246"/>
        <end position="258"/>
    </location>
</feature>
<sequence length="291" mass="30930">MRSEPTLHGPSLRVRRVGEPLVRDNGMQTAAVSTSHASGGGSFSSSSGSAGSKRSLSANASPAGLSYEYLFEVECSSPPAKRWFVQIGHADLADLRQRLAASFPETALPVLPQPGQAPGVAPLTGRHLQEQGNALEAYLNTLLVMPRVGDSEVVAEFLEVPLRQDPSAEEVGAAAADAVASATAALCHGCRSFCRRLVSVIRASPRDQPSGDGFGTECSTLDQTSGPQNRWSDILERHRERRTRSRSGSSDSSLCSSLREPRLDAPLAPAIASPPARELRVPANAKLVEWK</sequence>
<dbReference type="CDD" id="cd06093">
    <property type="entry name" value="PX_domain"/>
    <property type="match status" value="1"/>
</dbReference>
<feature type="region of interest" description="Disordered" evidence="1">
    <location>
        <begin position="205"/>
        <end position="260"/>
    </location>
</feature>
<dbReference type="GO" id="GO:0035091">
    <property type="term" value="F:phosphatidylinositol binding"/>
    <property type="evidence" value="ECO:0007669"/>
    <property type="project" value="InterPro"/>
</dbReference>
<dbReference type="InterPro" id="IPR036871">
    <property type="entry name" value="PX_dom_sf"/>
</dbReference>
<dbReference type="InterPro" id="IPR001683">
    <property type="entry name" value="PX_dom"/>
</dbReference>
<reference evidence="3" key="1">
    <citation type="submission" date="2021-02" db="EMBL/GenBank/DDBJ databases">
        <authorList>
            <person name="Dougan E. K."/>
            <person name="Rhodes N."/>
            <person name="Thang M."/>
            <person name="Chan C."/>
        </authorList>
    </citation>
    <scope>NUCLEOTIDE SEQUENCE</scope>
</reference>
<organism evidence="3 5">
    <name type="scientific">Polarella glacialis</name>
    <name type="common">Dinoflagellate</name>
    <dbReference type="NCBI Taxonomy" id="89957"/>
    <lineage>
        <taxon>Eukaryota</taxon>
        <taxon>Sar</taxon>
        <taxon>Alveolata</taxon>
        <taxon>Dinophyceae</taxon>
        <taxon>Suessiales</taxon>
        <taxon>Suessiaceae</taxon>
        <taxon>Polarella</taxon>
    </lineage>
</organism>
<dbReference type="AlphaFoldDB" id="A0A813F3P0"/>
<feature type="compositionally biased region" description="Low complexity" evidence="1">
    <location>
        <begin position="33"/>
        <end position="57"/>
    </location>
</feature>
<gene>
    <name evidence="3" type="ORF">PGLA1383_LOCUS25281</name>
    <name evidence="4" type="ORF">PGLA2088_LOCUS6204</name>
</gene>
<dbReference type="SUPFAM" id="SSF64268">
    <property type="entry name" value="PX domain"/>
    <property type="match status" value="1"/>
</dbReference>
<evidence type="ECO:0000313" key="3">
    <source>
        <dbReference type="EMBL" id="CAE8607347.1"/>
    </source>
</evidence>
<feature type="domain" description="PX" evidence="2">
    <location>
        <begin position="47"/>
        <end position="165"/>
    </location>
</feature>
<evidence type="ECO:0000313" key="4">
    <source>
        <dbReference type="EMBL" id="CAE8648034.1"/>
    </source>
</evidence>
<proteinExistence type="predicted"/>
<feature type="compositionally biased region" description="Polar residues" evidence="1">
    <location>
        <begin position="217"/>
        <end position="231"/>
    </location>
</feature>
<dbReference type="PROSITE" id="PS50195">
    <property type="entry name" value="PX"/>
    <property type="match status" value="1"/>
</dbReference>
<dbReference type="Gene3D" id="3.30.1520.10">
    <property type="entry name" value="Phox-like domain"/>
    <property type="match status" value="1"/>
</dbReference>
<accession>A0A813F3P0</accession>
<evidence type="ECO:0000256" key="1">
    <source>
        <dbReference type="SAM" id="MobiDB-lite"/>
    </source>
</evidence>
<evidence type="ECO:0000259" key="2">
    <source>
        <dbReference type="PROSITE" id="PS50195"/>
    </source>
</evidence>
<dbReference type="Proteomes" id="UP000654075">
    <property type="component" value="Unassembled WGS sequence"/>
</dbReference>
<keyword evidence="5" id="KW-1185">Reference proteome</keyword>
<feature type="region of interest" description="Disordered" evidence="1">
    <location>
        <begin position="1"/>
        <end position="57"/>
    </location>
</feature>
<name>A0A813F3P0_POLGL</name>
<dbReference type="Proteomes" id="UP000626109">
    <property type="component" value="Unassembled WGS sequence"/>
</dbReference>
<dbReference type="EMBL" id="CAJNNW010006121">
    <property type="protein sequence ID" value="CAE8648034.1"/>
    <property type="molecule type" value="Genomic_DNA"/>
</dbReference>
<dbReference type="Pfam" id="PF00787">
    <property type="entry name" value="PX"/>
    <property type="match status" value="1"/>
</dbReference>